<feature type="transmembrane region" description="Helical" evidence="1">
    <location>
        <begin position="190"/>
        <end position="209"/>
    </location>
</feature>
<reference evidence="2 3" key="1">
    <citation type="submission" date="2019-10" db="EMBL/GenBank/DDBJ databases">
        <title>Draft Genome Sequence of Cytophagaceae sp. SJW1-29.</title>
        <authorList>
            <person name="Choi A."/>
        </authorList>
    </citation>
    <scope>NUCLEOTIDE SEQUENCE [LARGE SCALE GENOMIC DNA]</scope>
    <source>
        <strain evidence="2 3">SJW1-29</strain>
    </source>
</reference>
<organism evidence="2 3">
    <name type="scientific">Salmonirosea aquatica</name>
    <dbReference type="NCBI Taxonomy" id="2654236"/>
    <lineage>
        <taxon>Bacteria</taxon>
        <taxon>Pseudomonadati</taxon>
        <taxon>Bacteroidota</taxon>
        <taxon>Cytophagia</taxon>
        <taxon>Cytophagales</taxon>
        <taxon>Spirosomataceae</taxon>
        <taxon>Salmonirosea</taxon>
    </lineage>
</organism>
<protein>
    <submittedName>
        <fullName evidence="2">Uncharacterized protein</fullName>
    </submittedName>
</protein>
<dbReference type="Proteomes" id="UP000479293">
    <property type="component" value="Unassembled WGS sequence"/>
</dbReference>
<gene>
    <name evidence="2" type="ORF">GBK04_19325</name>
</gene>
<proteinExistence type="predicted"/>
<evidence type="ECO:0000256" key="1">
    <source>
        <dbReference type="SAM" id="Phobius"/>
    </source>
</evidence>
<keyword evidence="1" id="KW-0472">Membrane</keyword>
<keyword evidence="3" id="KW-1185">Reference proteome</keyword>
<dbReference type="RefSeq" id="WP_152762499.1">
    <property type="nucleotide sequence ID" value="NZ_WHLY01000002.1"/>
</dbReference>
<sequence>MTPSEEPSPGSISSADKDKLRELTAQSWEMELAISGVAIFAVLQLPDLLDQGFDYLRYNLITQTEGLPGLLPMLAFSMTKSACYVLFLAFLVNFVMRAYWVGLVGLLAVYPSGIRYDKIPFISTYAQEQIKKDLGPLDRYIVRLDRRCNIVFATAFLMVMMLFLIAVGYVIVLSVYLILRPALPAEVWQILKIAFNVLLVLYLTATIILSNKRVRQHPIGTKLQYGLMRFSQASMMGIYKPISAISNTFYSNIPTKYILRTMAVVMVVFMGSFFVEFTADLSRTDRRIQGLASRHLYTARIDEHYVNPLAYDNLRDENDYLAQASIQADVIQEPYIRLFIAYPKTLDTLLKVVAKEPVMDDSLSRQERRQRYADWSTEVMRNMLHVVINDSLYSKPDVLFTQRGIHQQRGWQTVLIPDNLRVGKNLLKVGLKTEGRLKPDELIAIPFWYVPDK</sequence>
<accession>A0A7C9BCD6</accession>
<keyword evidence="1" id="KW-1133">Transmembrane helix</keyword>
<evidence type="ECO:0000313" key="2">
    <source>
        <dbReference type="EMBL" id="MPR35442.1"/>
    </source>
</evidence>
<keyword evidence="1" id="KW-0812">Transmembrane</keyword>
<name>A0A7C9BCD6_9BACT</name>
<evidence type="ECO:0000313" key="3">
    <source>
        <dbReference type="Proteomes" id="UP000479293"/>
    </source>
</evidence>
<dbReference type="AlphaFoldDB" id="A0A7C9BCD6"/>
<comment type="caution">
    <text evidence="2">The sequence shown here is derived from an EMBL/GenBank/DDBJ whole genome shotgun (WGS) entry which is preliminary data.</text>
</comment>
<feature type="transmembrane region" description="Helical" evidence="1">
    <location>
        <begin position="150"/>
        <end position="178"/>
    </location>
</feature>
<feature type="transmembrane region" description="Helical" evidence="1">
    <location>
        <begin position="257"/>
        <end position="279"/>
    </location>
</feature>
<dbReference type="EMBL" id="WHLY01000002">
    <property type="protein sequence ID" value="MPR35442.1"/>
    <property type="molecule type" value="Genomic_DNA"/>
</dbReference>